<protein>
    <submittedName>
        <fullName evidence="1">Uncharacterized protein</fullName>
    </submittedName>
</protein>
<reference evidence="1" key="1">
    <citation type="journal article" date="2015" name="Nature">
        <title>Complex archaea that bridge the gap between prokaryotes and eukaryotes.</title>
        <authorList>
            <person name="Spang A."/>
            <person name="Saw J.H."/>
            <person name="Jorgensen S.L."/>
            <person name="Zaremba-Niedzwiedzka K."/>
            <person name="Martijn J."/>
            <person name="Lind A.E."/>
            <person name="van Eijk R."/>
            <person name="Schleper C."/>
            <person name="Guy L."/>
            <person name="Ettema T.J."/>
        </authorList>
    </citation>
    <scope>NUCLEOTIDE SEQUENCE</scope>
</reference>
<dbReference type="InterPro" id="IPR027417">
    <property type="entry name" value="P-loop_NTPase"/>
</dbReference>
<comment type="caution">
    <text evidence="1">The sequence shown here is derived from an EMBL/GenBank/DDBJ whole genome shotgun (WGS) entry which is preliminary data.</text>
</comment>
<dbReference type="NCBIfam" id="NF047389">
    <property type="entry name" value="ATPase_Sll1717"/>
    <property type="match status" value="1"/>
</dbReference>
<dbReference type="SUPFAM" id="SSF52540">
    <property type="entry name" value="P-loop containing nucleoside triphosphate hydrolases"/>
    <property type="match status" value="1"/>
</dbReference>
<proteinExistence type="predicted"/>
<accession>A0A0F9MCL0</accession>
<sequence>MKIKDIYLGEVDAKNELLKQKRTGEGFFISSFSMPKQIDVGEYISGQKYFIYGLKGAGKTSLLRYIHDVLLKDNRGSEIILFKSHVSEEDRQGLSKGAGFQILSTDGVPSFAQDFKESWKWMIYQKIAGALEERKFQGVDVENLCTLTGVSEGGISSSLGALFSKISSGKLRLSGEALGIAVELGIEGEREADSISVSPANANRICAKLLNNIDFGRGFYLLFDELELVHNTQDQFDRDRRILRDLIYVISQINAESAENCRALFLISTLRSEVLHSILELGHEIGKEVDDFGDKIDWSDAKDGPDHPLLTLIGKKISTSPEVSKDEVWSRFFPVKINNQEYFKFILRSSYYRPRDIVRLLRVARNFNGQSEKFTTAHFDETALEFSRQTWLEITEELLATYTPQQIEAIQKFFLGFNTLFFKSSIQARLAVRYQNDKLVSDLFRSKGVDRILADLYRIGVVGNNFMVENQFGSSQRRDRWIFRGNTTLNDTERMAIHKSLWKHLSLVPGIAQ</sequence>
<name>A0A0F9MCL0_9ZZZZ</name>
<evidence type="ECO:0000313" key="1">
    <source>
        <dbReference type="EMBL" id="KKM74340.1"/>
    </source>
</evidence>
<dbReference type="InterPro" id="IPR059206">
    <property type="entry name" value="Sll1717-like"/>
</dbReference>
<gene>
    <name evidence="1" type="ORF">LCGC14_1401330</name>
</gene>
<dbReference type="AlphaFoldDB" id="A0A0F9MCL0"/>
<organism evidence="1">
    <name type="scientific">marine sediment metagenome</name>
    <dbReference type="NCBI Taxonomy" id="412755"/>
    <lineage>
        <taxon>unclassified sequences</taxon>
        <taxon>metagenomes</taxon>
        <taxon>ecological metagenomes</taxon>
    </lineage>
</organism>
<dbReference type="EMBL" id="LAZR01009156">
    <property type="protein sequence ID" value="KKM74340.1"/>
    <property type="molecule type" value="Genomic_DNA"/>
</dbReference>